<reference evidence="2 3" key="3">
    <citation type="journal article" date="2016" name="Sci. Rep.">
        <title>Genome-wide diversity and gene expression profiling of Babesia microti isolates identify polymorphic genes that mediate host-pathogen interactions.</title>
        <authorList>
            <person name="Silva J.C."/>
            <person name="Cornillot E."/>
            <person name="McCracken C."/>
            <person name="Usmani-Brown S."/>
            <person name="Dwivedi A."/>
            <person name="Ifeonu O.O."/>
            <person name="Crabtree J."/>
            <person name="Gotia H.T."/>
            <person name="Virji A.Z."/>
            <person name="Reynes C."/>
            <person name="Colinge J."/>
            <person name="Kumar V."/>
            <person name="Lawres L."/>
            <person name="Pazzi J.E."/>
            <person name="Pablo J.V."/>
            <person name="Hung C."/>
            <person name="Brancato J."/>
            <person name="Kumari P."/>
            <person name="Orvis J."/>
            <person name="Tretina K."/>
            <person name="Chibucos M."/>
            <person name="Ott S."/>
            <person name="Sadzewicz L."/>
            <person name="Sengamalay N."/>
            <person name="Shetty A.C."/>
            <person name="Su Q."/>
            <person name="Tallon L."/>
            <person name="Fraser C.M."/>
            <person name="Frutos R."/>
            <person name="Molina D.M."/>
            <person name="Krause P.J."/>
            <person name="Ben Mamoun C."/>
        </authorList>
    </citation>
    <scope>NUCLEOTIDE SEQUENCE [LARGE SCALE GENOMIC DNA]</scope>
    <source>
        <strain evidence="2 3">RI</strain>
    </source>
</reference>
<protein>
    <submittedName>
        <fullName evidence="2">Uncharacterized protein</fullName>
    </submittedName>
</protein>
<organism evidence="2 3">
    <name type="scientific">Babesia microti (strain RI)</name>
    <dbReference type="NCBI Taxonomy" id="1133968"/>
    <lineage>
        <taxon>Eukaryota</taxon>
        <taxon>Sar</taxon>
        <taxon>Alveolata</taxon>
        <taxon>Apicomplexa</taxon>
        <taxon>Aconoidasida</taxon>
        <taxon>Piroplasmida</taxon>
        <taxon>Babesiidae</taxon>
        <taxon>Babesia</taxon>
    </lineage>
</organism>
<feature type="compositionally biased region" description="Basic residues" evidence="1">
    <location>
        <begin position="396"/>
        <end position="406"/>
    </location>
</feature>
<proteinExistence type="predicted"/>
<dbReference type="AlphaFoldDB" id="A0A1R4AAS3"/>
<dbReference type="EMBL" id="FO082872">
    <property type="protein sequence ID" value="SJK86090.1"/>
    <property type="molecule type" value="Genomic_DNA"/>
</dbReference>
<dbReference type="OrthoDB" id="332390at2759"/>
<sequence length="646" mass="73706">MNNSSDPKCQVLSEDALYEKNILLDRLKNHFNCYSYHNYGCGYTESNEWNPFIHAPTLDIVNIYKNQHCSLYNSIIDAVTGKICQYIEIYEIKDWDNPHRILHPIDLPCFALRYSGQSISSINDIIVLGEVTGFVYKKHLQSTNQYFNLKLINEDTPKYILDTSKSSNLLRFISNSSLGPLFSHKKLPPNTQLHTIYIDNWPHIIVTTFPGVGISNGDQLIADFTSLQLDNQKTTSIHPVYNGSTLKNEKKIIPVLGIPLDTPVRRVINGNEVVGKVIDFVEQNNDGLFVVNYPDGDYELYTRVALMINLLKEYLKDSKLEQLLVPLSDKTGNLVTRSSISDNSKVKKEKVKKEKVKKFKLDSAIKRIKSKSNPNKSNSSFSTDHHSSNKSIDKKSKSKGGTKRISSKSISIGTDIKTLSQLEDIPKIIIPRTTSKDSTSSILTRFRRAFIGDKTRESIEFYATDSNNNNKNNNNTTLNTQPTDLIEDELVDLLEPFCNSSINSINMKPETKSSKSSKRSGTSKIIEEVSFRKNSPQEVKEKVPLNILKEYCLDTLLELSRSRKNWRDCDNRKQFNFHFAKISNAKTMEELEPQFTHVFYKLYQYVDLTITGDKITFDAVSSCEKENPQLIDHLLELLTNIFSEED</sequence>
<evidence type="ECO:0000256" key="1">
    <source>
        <dbReference type="SAM" id="MobiDB-lite"/>
    </source>
</evidence>
<accession>A0A1R4AAS3</accession>
<gene>
    <name evidence="2" type="ORF">BMR1_02g03206</name>
</gene>
<evidence type="ECO:0000313" key="2">
    <source>
        <dbReference type="EMBL" id="SJK86090.1"/>
    </source>
</evidence>
<dbReference type="GeneID" id="24424426"/>
<name>A0A1R4AAS3_BABMR</name>
<reference evidence="2 3" key="2">
    <citation type="journal article" date="2013" name="PLoS ONE">
        <title>Whole genome mapping and re-organization of the nuclear and mitochondrial genomes of Babesia microti isolates.</title>
        <authorList>
            <person name="Cornillot E."/>
            <person name="Dassouli A."/>
            <person name="Garg A."/>
            <person name="Pachikara N."/>
            <person name="Randazzo S."/>
            <person name="Depoix D."/>
            <person name="Carcy B."/>
            <person name="Delbecq S."/>
            <person name="Frutos R."/>
            <person name="Silva J.C."/>
            <person name="Sutton R."/>
            <person name="Krause P.J."/>
            <person name="Mamoun C.B."/>
        </authorList>
    </citation>
    <scope>NUCLEOTIDE SEQUENCE [LARGE SCALE GENOMIC DNA]</scope>
    <source>
        <strain evidence="2 3">RI</strain>
    </source>
</reference>
<reference evidence="2 3" key="1">
    <citation type="journal article" date="2012" name="Nucleic Acids Res.">
        <title>Sequencing of the smallest Apicomplexan genome from the human pathogen Babesia microti.</title>
        <authorList>
            <person name="Cornillot E."/>
            <person name="Hadj-Kaddour K."/>
            <person name="Dassouli A."/>
            <person name="Noel B."/>
            <person name="Ranwez V."/>
            <person name="Vacherie B."/>
            <person name="Augagneur Y."/>
            <person name="Bres V."/>
            <person name="Duclos A."/>
            <person name="Randazzo S."/>
            <person name="Carcy B."/>
            <person name="Debierre-Grockiego F."/>
            <person name="Delbecq S."/>
            <person name="Moubri-Menage K."/>
            <person name="Shams-Eldin H."/>
            <person name="Usmani-Brown S."/>
            <person name="Bringaud F."/>
            <person name="Wincker P."/>
            <person name="Vivares C.P."/>
            <person name="Schwarz R.T."/>
            <person name="Schetters T.P."/>
            <person name="Krause P.J."/>
            <person name="Gorenflot A."/>
            <person name="Berry V."/>
            <person name="Barbe V."/>
            <person name="Ben Mamoun C."/>
        </authorList>
    </citation>
    <scope>NUCLEOTIDE SEQUENCE [LARGE SCALE GENOMIC DNA]</scope>
    <source>
        <strain evidence="2 3">RI</strain>
    </source>
</reference>
<dbReference type="VEuPathDB" id="PiroplasmaDB:BMR1_02g03206"/>
<feature type="compositionally biased region" description="Low complexity" evidence="1">
    <location>
        <begin position="371"/>
        <end position="382"/>
    </location>
</feature>
<feature type="region of interest" description="Disordered" evidence="1">
    <location>
        <begin position="370"/>
        <end position="406"/>
    </location>
</feature>
<dbReference type="KEGG" id="bmic:BMR1_02g03206"/>
<evidence type="ECO:0000313" key="3">
    <source>
        <dbReference type="Proteomes" id="UP000002899"/>
    </source>
</evidence>
<keyword evidence="3" id="KW-1185">Reference proteome</keyword>
<feature type="compositionally biased region" description="Basic and acidic residues" evidence="1">
    <location>
        <begin position="383"/>
        <end position="395"/>
    </location>
</feature>
<dbReference type="RefSeq" id="XP_021338286.1">
    <property type="nucleotide sequence ID" value="XM_021481670.1"/>
</dbReference>
<dbReference type="Proteomes" id="UP000002899">
    <property type="component" value="Chromosome II"/>
</dbReference>